<dbReference type="Gene3D" id="3.90.1720.10">
    <property type="entry name" value="endopeptidase domain like (from Nostoc punctiforme)"/>
    <property type="match status" value="1"/>
</dbReference>
<dbReference type="RefSeq" id="XP_006823513.1">
    <property type="nucleotide sequence ID" value="XM_006823450.1"/>
</dbReference>
<evidence type="ECO:0000313" key="2">
    <source>
        <dbReference type="RefSeq" id="XP_006823513.1"/>
    </source>
</evidence>
<accession>A0ABM0MU22</accession>
<organism evidence="1 2">
    <name type="scientific">Saccoglossus kowalevskii</name>
    <name type="common">Acorn worm</name>
    <dbReference type="NCBI Taxonomy" id="10224"/>
    <lineage>
        <taxon>Eukaryota</taxon>
        <taxon>Metazoa</taxon>
        <taxon>Hemichordata</taxon>
        <taxon>Enteropneusta</taxon>
        <taxon>Harrimaniidae</taxon>
        <taxon>Saccoglossus</taxon>
    </lineage>
</organism>
<dbReference type="Proteomes" id="UP000694865">
    <property type="component" value="Unplaced"/>
</dbReference>
<proteinExistence type="predicted"/>
<name>A0ABM0MU22_SACKO</name>
<dbReference type="GeneID" id="102803593"/>
<gene>
    <name evidence="2" type="primary">LOC102803593</name>
</gene>
<reference evidence="2" key="1">
    <citation type="submission" date="2025-08" db="UniProtKB">
        <authorList>
            <consortium name="RefSeq"/>
        </authorList>
    </citation>
    <scope>IDENTIFICATION</scope>
    <source>
        <tissue evidence="2">Testes</tissue>
    </source>
</reference>
<sequence>MALIRWDVFDGKLLKLHGLKCCYFCWGGSGGGGGSSGGGGGSSGGGGGSSGGGGGSSGGCGGGGCGGTSTNHGRIADNARRYIGSTEYSFGSDYGPGRNTNKCNFFVHDVLVESGASAPERRPSWVPGSYPISAESWGNRHEIKSGWRVVGTDPSEAQRGDVAADGAHVGIVSGNDKTISASAREDKVVENDWGFRQQQLGKVIFYREE</sequence>
<evidence type="ECO:0000313" key="1">
    <source>
        <dbReference type="Proteomes" id="UP000694865"/>
    </source>
</evidence>
<dbReference type="SUPFAM" id="SSF54001">
    <property type="entry name" value="Cysteine proteinases"/>
    <property type="match status" value="1"/>
</dbReference>
<protein>
    <submittedName>
        <fullName evidence="2">Uncharacterized transmembrane protein DDB_G0289901-like</fullName>
    </submittedName>
</protein>
<dbReference type="InterPro" id="IPR038765">
    <property type="entry name" value="Papain-like_cys_pep_sf"/>
</dbReference>
<keyword evidence="1" id="KW-1185">Reference proteome</keyword>